<evidence type="ECO:0000256" key="1">
    <source>
        <dbReference type="ARBA" id="ARBA00009129"/>
    </source>
</evidence>
<dbReference type="Proteomes" id="UP001382727">
    <property type="component" value="Chromosome"/>
</dbReference>
<evidence type="ECO:0000259" key="3">
    <source>
        <dbReference type="Pfam" id="PF05532"/>
    </source>
</evidence>
<organism evidence="4 5">
    <name type="scientific">Janibacter alittae</name>
    <dbReference type="NCBI Taxonomy" id="3115209"/>
    <lineage>
        <taxon>Bacteria</taxon>
        <taxon>Bacillati</taxon>
        <taxon>Actinomycetota</taxon>
        <taxon>Actinomycetes</taxon>
        <taxon>Micrococcales</taxon>
        <taxon>Intrasporangiaceae</taxon>
        <taxon>Janibacter</taxon>
    </lineage>
</organism>
<feature type="compositionally biased region" description="Basic and acidic residues" evidence="2">
    <location>
        <begin position="26"/>
        <end position="39"/>
    </location>
</feature>
<evidence type="ECO:0000256" key="2">
    <source>
        <dbReference type="SAM" id="MobiDB-lite"/>
    </source>
</evidence>
<reference evidence="4 5" key="1">
    <citation type="submission" date="2024-02" db="EMBL/GenBank/DDBJ databases">
        <title>Janibacter sp. nov., isolated from gut of marine sandworm.</title>
        <authorList>
            <person name="Kim B."/>
            <person name="Jun M.O."/>
            <person name="Shin N.-R."/>
        </authorList>
    </citation>
    <scope>NUCLEOTIDE SEQUENCE [LARGE SCALE GENOMIC DNA]</scope>
    <source>
        <strain evidence="4 5">A1S7</strain>
    </source>
</reference>
<comment type="similarity">
    <text evidence="1">Belongs to the UPF0337 (CsbD) family.</text>
</comment>
<feature type="region of interest" description="Disordered" evidence="2">
    <location>
        <begin position="1"/>
        <end position="57"/>
    </location>
</feature>
<dbReference type="Pfam" id="PF05532">
    <property type="entry name" value="CsbD"/>
    <property type="match status" value="1"/>
</dbReference>
<dbReference type="InterPro" id="IPR008462">
    <property type="entry name" value="CsbD"/>
</dbReference>
<dbReference type="EMBL" id="CP144913">
    <property type="protein sequence ID" value="WXB75510.1"/>
    <property type="molecule type" value="Genomic_DNA"/>
</dbReference>
<protein>
    <submittedName>
        <fullName evidence="4">CsbD family protein</fullName>
    </submittedName>
</protein>
<dbReference type="SUPFAM" id="SSF69047">
    <property type="entry name" value="Hypothetical protein YjbJ"/>
    <property type="match status" value="1"/>
</dbReference>
<feature type="compositionally biased region" description="Basic and acidic residues" evidence="2">
    <location>
        <begin position="1"/>
        <end position="16"/>
    </location>
</feature>
<dbReference type="RefSeq" id="WP_338748236.1">
    <property type="nucleotide sequence ID" value="NZ_CP144913.1"/>
</dbReference>
<dbReference type="Gene3D" id="1.10.1470.10">
    <property type="entry name" value="YjbJ"/>
    <property type="match status" value="1"/>
</dbReference>
<proteinExistence type="inferred from homology"/>
<accession>A0ABZ2MEN6</accession>
<name>A0ABZ2MEN6_9MICO</name>
<feature type="compositionally biased region" description="Basic and acidic residues" evidence="2">
    <location>
        <begin position="47"/>
        <end position="57"/>
    </location>
</feature>
<gene>
    <name evidence="4" type="ORF">V1351_11190</name>
</gene>
<keyword evidence="5" id="KW-1185">Reference proteome</keyword>
<dbReference type="InterPro" id="IPR036629">
    <property type="entry name" value="YjbJ_sf"/>
</dbReference>
<evidence type="ECO:0000313" key="5">
    <source>
        <dbReference type="Proteomes" id="UP001382727"/>
    </source>
</evidence>
<evidence type="ECO:0000313" key="4">
    <source>
        <dbReference type="EMBL" id="WXB75510.1"/>
    </source>
</evidence>
<feature type="domain" description="CsbD-like" evidence="3">
    <location>
        <begin position="5"/>
        <end position="57"/>
    </location>
</feature>
<sequence>MGIDDKFDNAKDENVGKAKAAAGKATGDDELRAEGETQETKGSLKSAGEKVKDAFKK</sequence>